<evidence type="ECO:0000313" key="5">
    <source>
        <dbReference type="Proteomes" id="UP000187203"/>
    </source>
</evidence>
<keyword evidence="4" id="KW-0378">Hydrolase</keyword>
<dbReference type="GO" id="GO:0004519">
    <property type="term" value="F:endonuclease activity"/>
    <property type="evidence" value="ECO:0007669"/>
    <property type="project" value="UniProtKB-KW"/>
</dbReference>
<dbReference type="Pfam" id="PF14111">
    <property type="entry name" value="DUF4283"/>
    <property type="match status" value="1"/>
</dbReference>
<dbReference type="PANTHER" id="PTHR33710">
    <property type="entry name" value="BNAC02G09200D PROTEIN"/>
    <property type="match status" value="1"/>
</dbReference>
<feature type="compositionally biased region" description="Basic and acidic residues" evidence="1">
    <location>
        <begin position="688"/>
        <end position="701"/>
    </location>
</feature>
<evidence type="ECO:0000259" key="2">
    <source>
        <dbReference type="Pfam" id="PF14111"/>
    </source>
</evidence>
<dbReference type="Gene3D" id="3.60.10.10">
    <property type="entry name" value="Endonuclease/exonuclease/phosphatase"/>
    <property type="match status" value="1"/>
</dbReference>
<dbReference type="InterPro" id="IPR025558">
    <property type="entry name" value="DUF4283"/>
</dbReference>
<proteinExistence type="predicted"/>
<feature type="domain" description="DUF4283" evidence="2">
    <location>
        <begin position="113"/>
        <end position="193"/>
    </location>
</feature>
<evidence type="ECO:0000259" key="3">
    <source>
        <dbReference type="Pfam" id="PF14392"/>
    </source>
</evidence>
<keyword evidence="4" id="KW-0540">Nuclease</keyword>
<dbReference type="OrthoDB" id="1690666at2759"/>
<dbReference type="PANTHER" id="PTHR33710:SF71">
    <property type="entry name" value="ENDONUCLEASE_EXONUCLEASE_PHOSPHATASE DOMAIN-CONTAINING PROTEIN"/>
    <property type="match status" value="1"/>
</dbReference>
<keyword evidence="5" id="KW-1185">Reference proteome</keyword>
<feature type="compositionally biased region" description="Basic and acidic residues" evidence="1">
    <location>
        <begin position="709"/>
        <end position="721"/>
    </location>
</feature>
<feature type="region of interest" description="Disordered" evidence="1">
    <location>
        <begin position="659"/>
        <end position="723"/>
    </location>
</feature>
<gene>
    <name evidence="4" type="ORF">COLO4_08907</name>
</gene>
<dbReference type="EMBL" id="AWUE01014024">
    <property type="protein sequence ID" value="OMP05354.1"/>
    <property type="molecule type" value="Genomic_DNA"/>
</dbReference>
<feature type="region of interest" description="Disordered" evidence="1">
    <location>
        <begin position="316"/>
        <end position="386"/>
    </location>
</feature>
<evidence type="ECO:0000256" key="1">
    <source>
        <dbReference type="SAM" id="MobiDB-lite"/>
    </source>
</evidence>
<name>A0A1R3KE81_9ROSI</name>
<feature type="compositionally biased region" description="Acidic residues" evidence="1">
    <location>
        <begin position="69"/>
        <end position="79"/>
    </location>
</feature>
<accession>A0A1R3KE81</accession>
<sequence length="1135" mass="132099">MKIEAKATAEKINRRFSPYKKTKRRRIIYQKVLNVISETVSNKNQTIMTERNSQSITVLRECSWTDSDSPTEESEEEVGSDIQGIHPRPAPPFRPRLSHRIRIGTEDLMTAREEAEKCIVGFLLDLRRFSTETIQKWVHQEWRPLGEVTVIGRDDNRYLIYFSNDIDREVALEQTPWSYQGALFATRKWNPNIPLKDIVLDIIELWMQIWPLPIEYQNPTVAVKLARLAGEVVRVDWKYRRPRNIRYLRVRIAVDPREPLAAGCTMERDNGTVQWIEFQYEKVTKFCLSCGILGHTHPHCMKTAREVERMVREKMRPITERDAQGDLEEDNIQRMETEPAEPEEEEQQSHPLQQAEDQQIQVRQEEEQQVYPMQQTEDHQMHLSQQNDEITEATLPLAITITETEPNSQENTTTLSTENQIFQLQDQPLPIQMIPPQTLTNELPPFEYPPLEPIIDPEAEFDISVERLEQLEERHRRGHQNLAELEDMQFALNREHTRFEHICDEIVRQSAEMLERMQKRHLNDPTTQPGDNSVRWISLPQGGAVFTNARLEIGSDKRQAESSQMGAQRNSGKKTIEREEMEFELKLKLEKENLKYVGESQHCFTLTERSPSIQEIQGELNERQPPTLVLGTGSPVNPTSPGFICTINEEDLVSAFLRDTPSPERSSEGSRGGGGRSPKRKREDEEETQVREEVSRERSPETPKNVRRRREEETTEEESKQAAEGLSNKSFWLTCIYGSPQFANRKKIWDELRSFKTTLPQEAEWIVMGDFNQVLKASDKVSETSTSINGAEALQDCLNTCALMEVNAKGAHFTWFNKREQGYRTWERLDRAFASSAWIRTFEEAVVTNLPVSISDHGPLIVELEKKEPYKRRPYRFEMMWTTHPQCKEIVTRAWSNQVQGSAAFKLARKIIITREQFKKWNKEVFGNLHERKKRLEVELEEIQSKVYDPGVQQRECITRNELETILEQEQIMWMQKSRENWIVRGDRNTKFFHTVTSKRRIRNKIRIIKNRQGEIVEDQGEIEKIFQNSFKEIYQEPEGAQENEIKTILQQIKLPSLTQQQKEALNEPFTAEEVKTAAFQISPLKAPGVDGKPGAFYQKFWEVVGELTTQASLAFLNGGYLLKELNKTLIALEE</sequence>
<feature type="domain" description="Zinc knuckle CX2CX4HX4C" evidence="3">
    <location>
        <begin position="254"/>
        <end position="301"/>
    </location>
</feature>
<dbReference type="Proteomes" id="UP000187203">
    <property type="component" value="Unassembled WGS sequence"/>
</dbReference>
<feature type="region of interest" description="Disordered" evidence="1">
    <location>
        <begin position="63"/>
        <end position="96"/>
    </location>
</feature>
<dbReference type="InterPro" id="IPR025836">
    <property type="entry name" value="Zn_knuckle_CX2CX4HX4C"/>
</dbReference>
<feature type="compositionally biased region" description="Low complexity" evidence="1">
    <location>
        <begin position="349"/>
        <end position="362"/>
    </location>
</feature>
<dbReference type="STRING" id="93759.A0A1R3KE81"/>
<dbReference type="AlphaFoldDB" id="A0A1R3KE81"/>
<dbReference type="Pfam" id="PF14392">
    <property type="entry name" value="zf-CCHC_4"/>
    <property type="match status" value="1"/>
</dbReference>
<keyword evidence="4" id="KW-0255">Endonuclease</keyword>
<feature type="compositionally biased region" description="Polar residues" evidence="1">
    <location>
        <begin position="561"/>
        <end position="570"/>
    </location>
</feature>
<organism evidence="4 5">
    <name type="scientific">Corchorus olitorius</name>
    <dbReference type="NCBI Taxonomy" id="93759"/>
    <lineage>
        <taxon>Eukaryota</taxon>
        <taxon>Viridiplantae</taxon>
        <taxon>Streptophyta</taxon>
        <taxon>Embryophyta</taxon>
        <taxon>Tracheophyta</taxon>
        <taxon>Spermatophyta</taxon>
        <taxon>Magnoliopsida</taxon>
        <taxon>eudicotyledons</taxon>
        <taxon>Gunneridae</taxon>
        <taxon>Pentapetalae</taxon>
        <taxon>rosids</taxon>
        <taxon>malvids</taxon>
        <taxon>Malvales</taxon>
        <taxon>Malvaceae</taxon>
        <taxon>Grewioideae</taxon>
        <taxon>Apeibeae</taxon>
        <taxon>Corchorus</taxon>
    </lineage>
</organism>
<reference evidence="5" key="1">
    <citation type="submission" date="2013-09" db="EMBL/GenBank/DDBJ databases">
        <title>Corchorus olitorius genome sequencing.</title>
        <authorList>
            <person name="Alam M."/>
            <person name="Haque M.S."/>
            <person name="Islam M.S."/>
            <person name="Emdad E.M."/>
            <person name="Islam M.M."/>
            <person name="Ahmed B."/>
            <person name="Halim A."/>
            <person name="Hossen Q.M.M."/>
            <person name="Hossain M.Z."/>
            <person name="Ahmed R."/>
            <person name="Khan M.M."/>
            <person name="Islam R."/>
            <person name="Rashid M.M."/>
            <person name="Khan S.A."/>
            <person name="Rahman M.S."/>
            <person name="Alam M."/>
            <person name="Yahiya A.S."/>
            <person name="Khan M.S."/>
            <person name="Azam M.S."/>
            <person name="Haque T."/>
            <person name="Lashkar M.Z.H."/>
            <person name="Akhand A.I."/>
            <person name="Morshed G."/>
            <person name="Roy S."/>
            <person name="Uddin K.S."/>
            <person name="Rabeya T."/>
            <person name="Hossain A.S."/>
            <person name="Chowdhury A."/>
            <person name="Snigdha A.R."/>
            <person name="Mortoza M.S."/>
            <person name="Matin S.A."/>
            <person name="Hoque S.M.E."/>
            <person name="Islam M.K."/>
            <person name="Roy D.K."/>
            <person name="Haider R."/>
            <person name="Moosa M.M."/>
            <person name="Elias S.M."/>
            <person name="Hasan A.M."/>
            <person name="Jahan S."/>
            <person name="Shafiuddin M."/>
            <person name="Mahmood N."/>
            <person name="Shommy N.S."/>
        </authorList>
    </citation>
    <scope>NUCLEOTIDE SEQUENCE [LARGE SCALE GENOMIC DNA]</scope>
    <source>
        <strain evidence="5">cv. O-4</strain>
    </source>
</reference>
<evidence type="ECO:0000313" key="4">
    <source>
        <dbReference type="EMBL" id="OMP05354.1"/>
    </source>
</evidence>
<protein>
    <submittedName>
        <fullName evidence="4">Endonuclease/exonuclease/phosphatase</fullName>
    </submittedName>
</protein>
<feature type="region of interest" description="Disordered" evidence="1">
    <location>
        <begin position="555"/>
        <end position="575"/>
    </location>
</feature>
<comment type="caution">
    <text evidence="4">The sequence shown here is derived from an EMBL/GenBank/DDBJ whole genome shotgun (WGS) entry which is preliminary data.</text>
</comment>
<dbReference type="InterPro" id="IPR036691">
    <property type="entry name" value="Endo/exonu/phosph_ase_sf"/>
</dbReference>
<dbReference type="SUPFAM" id="SSF56219">
    <property type="entry name" value="DNase I-like"/>
    <property type="match status" value="1"/>
</dbReference>